<dbReference type="PANTHER" id="PTHR35008">
    <property type="entry name" value="BLL4482 PROTEIN-RELATED"/>
    <property type="match status" value="1"/>
</dbReference>
<keyword evidence="6" id="KW-0732">Signal</keyword>
<evidence type="ECO:0000256" key="1">
    <source>
        <dbReference type="ARBA" id="ARBA00022617"/>
    </source>
</evidence>
<feature type="compositionally biased region" description="Low complexity" evidence="5">
    <location>
        <begin position="22"/>
        <end position="34"/>
    </location>
</feature>
<feature type="signal peptide" evidence="6">
    <location>
        <begin position="1"/>
        <end position="22"/>
    </location>
</feature>
<name>A0ABW6ZVB1_9HYPH</name>
<sequence length="261" mass="27629">MWKSAEALLVASTLLLAAPAGAAPEPKGAPAKAGVQNAGGLKAAQEQAKPQQAVNVPTAAPPAPAAKAIALGRPALPEEIAAWNIDVRPDGEGLPEGKGSVKHGEELFLQNCAVCHGEFGEGAGRWPVLAGGQGTLKSDRPEKTIGSFWPYASTVFDYVHRAMPFGNNQSLTADETYAIVAYLLNLNDLVPEGYVLSKENFPKVALPNEANFYEDDRETTEKAFWKKTPCMTNCSGEVHVTARAQILNVTPDGEAPKGNLE</sequence>
<feature type="domain" description="Cytochrome c" evidence="7">
    <location>
        <begin position="99"/>
        <end position="187"/>
    </location>
</feature>
<dbReference type="PROSITE" id="PS51007">
    <property type="entry name" value="CYTC"/>
    <property type="match status" value="1"/>
</dbReference>
<gene>
    <name evidence="8" type="ORF">V5F32_10905</name>
</gene>
<evidence type="ECO:0000256" key="5">
    <source>
        <dbReference type="SAM" id="MobiDB-lite"/>
    </source>
</evidence>
<proteinExistence type="predicted"/>
<evidence type="ECO:0000259" key="7">
    <source>
        <dbReference type="PROSITE" id="PS51007"/>
    </source>
</evidence>
<keyword evidence="3 4" id="KW-0408">Iron</keyword>
<dbReference type="SUPFAM" id="SSF46626">
    <property type="entry name" value="Cytochrome c"/>
    <property type="match status" value="1"/>
</dbReference>
<dbReference type="InterPro" id="IPR036909">
    <property type="entry name" value="Cyt_c-like_dom_sf"/>
</dbReference>
<dbReference type="RefSeq" id="WP_393992533.1">
    <property type="nucleotide sequence ID" value="NZ_JBAFVH010000005.1"/>
</dbReference>
<organism evidence="8 9">
    <name type="scientific">Xanthobacter oligotrophicus</name>
    <dbReference type="NCBI Taxonomy" id="2607286"/>
    <lineage>
        <taxon>Bacteria</taxon>
        <taxon>Pseudomonadati</taxon>
        <taxon>Pseudomonadota</taxon>
        <taxon>Alphaproteobacteria</taxon>
        <taxon>Hyphomicrobiales</taxon>
        <taxon>Xanthobacteraceae</taxon>
        <taxon>Xanthobacter</taxon>
    </lineage>
</organism>
<comment type="caution">
    <text evidence="8">The sequence shown here is derived from an EMBL/GenBank/DDBJ whole genome shotgun (WGS) entry which is preliminary data.</text>
</comment>
<feature type="chain" id="PRO_5047188409" evidence="6">
    <location>
        <begin position="23"/>
        <end position="261"/>
    </location>
</feature>
<dbReference type="EMBL" id="JBAFVH010000005">
    <property type="protein sequence ID" value="MFG1372674.1"/>
    <property type="molecule type" value="Genomic_DNA"/>
</dbReference>
<evidence type="ECO:0000256" key="3">
    <source>
        <dbReference type="ARBA" id="ARBA00023004"/>
    </source>
</evidence>
<dbReference type="Gene3D" id="1.10.760.10">
    <property type="entry name" value="Cytochrome c-like domain"/>
    <property type="match status" value="1"/>
</dbReference>
<evidence type="ECO:0000313" key="8">
    <source>
        <dbReference type="EMBL" id="MFG1372674.1"/>
    </source>
</evidence>
<keyword evidence="2 4" id="KW-0479">Metal-binding</keyword>
<evidence type="ECO:0000256" key="2">
    <source>
        <dbReference type="ARBA" id="ARBA00022723"/>
    </source>
</evidence>
<dbReference type="Pfam" id="PF00034">
    <property type="entry name" value="Cytochrom_C"/>
    <property type="match status" value="1"/>
</dbReference>
<reference evidence="8 9" key="1">
    <citation type="submission" date="2024-02" db="EMBL/GenBank/DDBJ databases">
        <title>Expansion and revision of Xanthobacter and proposal of Roseixanthobacter gen. nov.</title>
        <authorList>
            <person name="Soltysiak M.P.M."/>
            <person name="Jalihal A."/>
            <person name="Ory A."/>
            <person name="Chrisophersen C."/>
            <person name="Lee A.D."/>
            <person name="Boulton J."/>
            <person name="Springer M."/>
        </authorList>
    </citation>
    <scope>NUCLEOTIDE SEQUENCE [LARGE SCALE GENOMIC DNA]</scope>
    <source>
        <strain evidence="8 9">23A</strain>
    </source>
</reference>
<dbReference type="InterPro" id="IPR009056">
    <property type="entry name" value="Cyt_c-like_dom"/>
</dbReference>
<evidence type="ECO:0000313" key="9">
    <source>
        <dbReference type="Proteomes" id="UP001604002"/>
    </source>
</evidence>
<evidence type="ECO:0000256" key="6">
    <source>
        <dbReference type="SAM" id="SignalP"/>
    </source>
</evidence>
<keyword evidence="9" id="KW-1185">Reference proteome</keyword>
<accession>A0ABW6ZVB1</accession>
<protein>
    <submittedName>
        <fullName evidence="8">Cytochrome c</fullName>
    </submittedName>
</protein>
<feature type="region of interest" description="Disordered" evidence="5">
    <location>
        <begin position="22"/>
        <end position="60"/>
    </location>
</feature>
<dbReference type="InterPro" id="IPR051459">
    <property type="entry name" value="Cytochrome_c-type_DH"/>
</dbReference>
<feature type="compositionally biased region" description="Low complexity" evidence="5">
    <location>
        <begin position="42"/>
        <end position="53"/>
    </location>
</feature>
<dbReference type="PANTHER" id="PTHR35008:SF8">
    <property type="entry name" value="ALCOHOL DEHYDROGENASE CYTOCHROME C SUBUNIT"/>
    <property type="match status" value="1"/>
</dbReference>
<evidence type="ECO:0000256" key="4">
    <source>
        <dbReference type="PROSITE-ProRule" id="PRU00433"/>
    </source>
</evidence>
<keyword evidence="1 4" id="KW-0349">Heme</keyword>
<dbReference type="Proteomes" id="UP001604002">
    <property type="component" value="Unassembled WGS sequence"/>
</dbReference>